<dbReference type="Gene3D" id="2.30.29.30">
    <property type="entry name" value="Pleckstrin-homology domain (PH domain)/Phosphotyrosine-binding domain (PTB)"/>
    <property type="match status" value="1"/>
</dbReference>
<dbReference type="InterPro" id="IPR011011">
    <property type="entry name" value="Znf_FYVE_PHD"/>
</dbReference>
<dbReference type="PROSITE" id="PS50178">
    <property type="entry name" value="ZF_FYVE"/>
    <property type="match status" value="1"/>
</dbReference>
<reference evidence="11" key="1">
    <citation type="submission" date="2022-11" db="EMBL/GenBank/DDBJ databases">
        <authorList>
            <person name="Morgan W.R."/>
            <person name="Tartar A."/>
        </authorList>
    </citation>
    <scope>NUCLEOTIDE SEQUENCE</scope>
    <source>
        <strain evidence="11">ARSEF 373</strain>
    </source>
</reference>
<keyword evidence="2 6" id="KW-0863">Zinc-finger</keyword>
<keyword evidence="5" id="KW-0804">Transcription</keyword>
<evidence type="ECO:0000313" key="12">
    <source>
        <dbReference type="Proteomes" id="UP001146120"/>
    </source>
</evidence>
<gene>
    <name evidence="11" type="ORF">N0F65_003564</name>
</gene>
<name>A0AAV2Z7L3_9STRA</name>
<dbReference type="PROSITE" id="PS50003">
    <property type="entry name" value="PH_DOMAIN"/>
    <property type="match status" value="1"/>
</dbReference>
<dbReference type="InterPro" id="IPR036388">
    <property type="entry name" value="WH-like_DNA-bd_sf"/>
</dbReference>
<proteinExistence type="predicted"/>
<dbReference type="InterPro" id="IPR013083">
    <property type="entry name" value="Znf_RING/FYVE/PHD"/>
</dbReference>
<dbReference type="Proteomes" id="UP001146120">
    <property type="component" value="Unassembled WGS sequence"/>
</dbReference>
<dbReference type="Pfam" id="PF13185">
    <property type="entry name" value="GAF_2"/>
    <property type="match status" value="1"/>
</dbReference>
<dbReference type="InterPro" id="IPR000306">
    <property type="entry name" value="Znf_FYVE"/>
</dbReference>
<dbReference type="Gene3D" id="3.30.450.40">
    <property type="match status" value="1"/>
</dbReference>
<dbReference type="SUPFAM" id="SSF55781">
    <property type="entry name" value="GAF domain-like"/>
    <property type="match status" value="1"/>
</dbReference>
<dbReference type="GO" id="GO:0008270">
    <property type="term" value="F:zinc ion binding"/>
    <property type="evidence" value="ECO:0007669"/>
    <property type="project" value="UniProtKB-KW"/>
</dbReference>
<evidence type="ECO:0000256" key="2">
    <source>
        <dbReference type="ARBA" id="ARBA00022771"/>
    </source>
</evidence>
<evidence type="ECO:0000259" key="10">
    <source>
        <dbReference type="PROSITE" id="PS50186"/>
    </source>
</evidence>
<feature type="region of interest" description="Disordered" evidence="7">
    <location>
        <begin position="383"/>
        <end position="450"/>
    </location>
</feature>
<dbReference type="PANTHER" id="PTHR43102:SF2">
    <property type="entry name" value="GAF DOMAIN-CONTAINING PROTEIN"/>
    <property type="match status" value="1"/>
</dbReference>
<feature type="domain" description="FYVE-type" evidence="9">
    <location>
        <begin position="305"/>
        <end position="360"/>
    </location>
</feature>
<dbReference type="AlphaFoldDB" id="A0AAV2Z7L3"/>
<evidence type="ECO:0000313" key="11">
    <source>
        <dbReference type="EMBL" id="DBA00635.1"/>
    </source>
</evidence>
<feature type="region of interest" description="Disordered" evidence="7">
    <location>
        <begin position="258"/>
        <end position="283"/>
    </location>
</feature>
<evidence type="ECO:0000259" key="8">
    <source>
        <dbReference type="PROSITE" id="PS50003"/>
    </source>
</evidence>
<dbReference type="InterPro" id="IPR036390">
    <property type="entry name" value="WH_DNA-bd_sf"/>
</dbReference>
<dbReference type="Gene3D" id="1.10.10.10">
    <property type="entry name" value="Winged helix-like DNA-binding domain superfamily/Winged helix DNA-binding domain"/>
    <property type="match status" value="1"/>
</dbReference>
<dbReference type="GO" id="GO:0035556">
    <property type="term" value="P:intracellular signal transduction"/>
    <property type="evidence" value="ECO:0007669"/>
    <property type="project" value="InterPro"/>
</dbReference>
<evidence type="ECO:0000256" key="4">
    <source>
        <dbReference type="ARBA" id="ARBA00023015"/>
    </source>
</evidence>
<dbReference type="InterPro" id="IPR011993">
    <property type="entry name" value="PH-like_dom_sf"/>
</dbReference>
<comment type="caution">
    <text evidence="11">The sequence shown here is derived from an EMBL/GenBank/DDBJ whole genome shotgun (WGS) entry which is preliminary data.</text>
</comment>
<evidence type="ECO:0000256" key="1">
    <source>
        <dbReference type="ARBA" id="ARBA00022723"/>
    </source>
</evidence>
<evidence type="ECO:0008006" key="13">
    <source>
        <dbReference type="Google" id="ProtNLM"/>
    </source>
</evidence>
<evidence type="ECO:0000259" key="9">
    <source>
        <dbReference type="PROSITE" id="PS50178"/>
    </source>
</evidence>
<dbReference type="SMART" id="SM00049">
    <property type="entry name" value="DEP"/>
    <property type="match status" value="1"/>
</dbReference>
<accession>A0AAV2Z7L3</accession>
<dbReference type="CDD" id="cd04371">
    <property type="entry name" value="DEP"/>
    <property type="match status" value="1"/>
</dbReference>
<dbReference type="InterPro" id="IPR003018">
    <property type="entry name" value="GAF"/>
</dbReference>
<dbReference type="PROSITE" id="PS50186">
    <property type="entry name" value="DEP"/>
    <property type="match status" value="1"/>
</dbReference>
<dbReference type="SMART" id="SM00064">
    <property type="entry name" value="FYVE"/>
    <property type="match status" value="1"/>
</dbReference>
<organism evidence="11 12">
    <name type="scientific">Lagenidium giganteum</name>
    <dbReference type="NCBI Taxonomy" id="4803"/>
    <lineage>
        <taxon>Eukaryota</taxon>
        <taxon>Sar</taxon>
        <taxon>Stramenopiles</taxon>
        <taxon>Oomycota</taxon>
        <taxon>Peronosporomycetes</taxon>
        <taxon>Pythiales</taxon>
        <taxon>Pythiaceae</taxon>
    </lineage>
</organism>
<protein>
    <recommendedName>
        <fullName evidence="13">FYVE-type domain-containing protein</fullName>
    </recommendedName>
</protein>
<dbReference type="SUPFAM" id="SSF46785">
    <property type="entry name" value="Winged helix' DNA-binding domain"/>
    <property type="match status" value="1"/>
</dbReference>
<dbReference type="Pfam" id="PF01363">
    <property type="entry name" value="FYVE"/>
    <property type="match status" value="1"/>
</dbReference>
<reference evidence="11" key="2">
    <citation type="journal article" date="2023" name="Microbiol Resour">
        <title>Decontamination and Annotation of the Draft Genome Sequence of the Oomycete Lagenidium giganteum ARSEF 373.</title>
        <authorList>
            <person name="Morgan W.R."/>
            <person name="Tartar A."/>
        </authorList>
    </citation>
    <scope>NUCLEOTIDE SEQUENCE</scope>
    <source>
        <strain evidence="11">ARSEF 373</strain>
    </source>
</reference>
<feature type="compositionally biased region" description="Polar residues" evidence="7">
    <location>
        <begin position="426"/>
        <end position="450"/>
    </location>
</feature>
<dbReference type="InterPro" id="IPR017455">
    <property type="entry name" value="Znf_FYVE-rel"/>
</dbReference>
<keyword evidence="1" id="KW-0479">Metal-binding</keyword>
<keyword evidence="4" id="KW-0805">Transcription regulation</keyword>
<dbReference type="InterPro" id="IPR029016">
    <property type="entry name" value="GAF-like_dom_sf"/>
</dbReference>
<evidence type="ECO:0000256" key="7">
    <source>
        <dbReference type="SAM" id="MobiDB-lite"/>
    </source>
</evidence>
<keyword evidence="3" id="KW-0862">Zinc</keyword>
<feature type="domain" description="PH" evidence="8">
    <location>
        <begin position="24"/>
        <end position="130"/>
    </location>
</feature>
<feature type="compositionally biased region" description="Low complexity" evidence="7">
    <location>
        <begin position="695"/>
        <end position="712"/>
    </location>
</feature>
<dbReference type="CDD" id="cd00821">
    <property type="entry name" value="PH"/>
    <property type="match status" value="1"/>
</dbReference>
<dbReference type="InterPro" id="IPR000591">
    <property type="entry name" value="DEP_dom"/>
</dbReference>
<dbReference type="PANTHER" id="PTHR43102">
    <property type="entry name" value="SLR1143 PROTEIN"/>
    <property type="match status" value="1"/>
</dbReference>
<feature type="region of interest" description="Disordered" evidence="7">
    <location>
        <begin position="695"/>
        <end position="715"/>
    </location>
</feature>
<dbReference type="SUPFAM" id="SSF57903">
    <property type="entry name" value="FYVE/PHD zinc finger"/>
    <property type="match status" value="1"/>
</dbReference>
<dbReference type="SMART" id="SM00233">
    <property type="entry name" value="PH"/>
    <property type="match status" value="1"/>
</dbReference>
<feature type="region of interest" description="Disordered" evidence="7">
    <location>
        <begin position="764"/>
        <end position="784"/>
    </location>
</feature>
<evidence type="ECO:0000256" key="3">
    <source>
        <dbReference type="ARBA" id="ARBA00022833"/>
    </source>
</evidence>
<keyword evidence="12" id="KW-1185">Reference proteome</keyword>
<evidence type="ECO:0000256" key="5">
    <source>
        <dbReference type="ARBA" id="ARBA00023163"/>
    </source>
</evidence>
<dbReference type="CDD" id="cd00065">
    <property type="entry name" value="FYVE_like_SF"/>
    <property type="match status" value="1"/>
</dbReference>
<sequence length="784" mass="84991">MAPAYLKKASSANSNSSLKFSDQLQTLAGCLECKFKGGAFSTWSDVFVRLNGRWLTMHKRERDSSRIAAVELGPGVEVTDLNDLESSQKFPRRFDVTCKGGLLPATEFIFRTKSRKERDQWVLAIATNTHLLDTVGLEMNYGLNDLEQVTTRLKEALNLTPIRIRSNLSVRCASGEDIVAFLVAEELASDRVHANAIAQRLLSMNFIHHVVWEKDFVDSMEQYAITELEDDSNYVVEHFQKYMDTRKFWKFFDNDGSSSAGSSARQNRSTASSGGSSSVSARTSTMSAAESAKQLAAATAQQAAEKKAKKCTVCNKSFNPLRRRYSCRTCSAVVCSHCSMSRKIDSANEGVVTARICVSCKLSTMSAQDDFYDRIFSGPSTNSVGSSSELSHSHSHSGASSSTSGGRFSTFSSTGTTATNGSLSSNDRTASGSTLNTRRSNASQNSRRDSFNATSISGLADCLSCMNEACAPLNDFFEIPYPVSEEQMDPTGRNQFIAALDLGNEAERMRSVRAIQHALDTTNLSQLLLQMCSMAAIASSCPMGIIGLLDSDEFIICGKYGVSTKHVIARELSLAAHTCRTGKPLVCSDLATDVRFIGNPWRRDALQASFYAGIPLQLSNGHIVGTLEVYDNNVRYGCVEVVDHLQTVVRGLVKKLDEVVASTPAEVLEGPSSAPAQVTPVVEAPTSTGAAVAPVQAAPVSAPSASTQQPPQNEMESRLMELLSQTTSTQEQLRNQQGQMVTAISSHTKQISELAKQLERMESTLNSKLDAKENSTQDSSSPTS</sequence>
<dbReference type="InterPro" id="IPR001849">
    <property type="entry name" value="PH_domain"/>
</dbReference>
<feature type="compositionally biased region" description="Low complexity" evidence="7">
    <location>
        <begin position="383"/>
        <end position="425"/>
    </location>
</feature>
<evidence type="ECO:0000256" key="6">
    <source>
        <dbReference type="PROSITE-ProRule" id="PRU00091"/>
    </source>
</evidence>
<dbReference type="EMBL" id="DAKRPA010000060">
    <property type="protein sequence ID" value="DBA00635.1"/>
    <property type="molecule type" value="Genomic_DNA"/>
</dbReference>
<feature type="domain" description="DEP" evidence="10">
    <location>
        <begin position="174"/>
        <end position="238"/>
    </location>
</feature>
<dbReference type="Gene3D" id="3.30.40.10">
    <property type="entry name" value="Zinc/RING finger domain, C3HC4 (zinc finger)"/>
    <property type="match status" value="1"/>
</dbReference>
<dbReference type="SUPFAM" id="SSF50729">
    <property type="entry name" value="PH domain-like"/>
    <property type="match status" value="1"/>
</dbReference>